<evidence type="ECO:0000313" key="1">
    <source>
        <dbReference type="EMBL" id="PZD70361.1"/>
    </source>
</evidence>
<sequence>MSKPSASFIQNNKQLIKPLYILLAIALVEGSAAIQARPLLASTPPGTIMQGQATMSFKAPDNQSVRKRISNNAELKVTEANNAPVRSTPAQIVISDSLFNAVGGTQLEAIQQTAQNHKGQALVK</sequence>
<name>A0A2W1JM52_9CYAN</name>
<comment type="caution">
    <text evidence="1">The sequence shown here is derived from an EMBL/GenBank/DDBJ whole genome shotgun (WGS) entry which is preliminary data.</text>
</comment>
<proteinExistence type="predicted"/>
<reference evidence="1 2" key="1">
    <citation type="journal article" date="2018" name="Sci. Rep.">
        <title>A novel species of the marine cyanobacterium Acaryochloris with a unique pigment content and lifestyle.</title>
        <authorList>
            <person name="Partensky F."/>
            <person name="Six C."/>
            <person name="Ratin M."/>
            <person name="Garczarek L."/>
            <person name="Vaulot D."/>
            <person name="Probert I."/>
            <person name="Calteau A."/>
            <person name="Gourvil P."/>
            <person name="Marie D."/>
            <person name="Grebert T."/>
            <person name="Bouchier C."/>
            <person name="Le Panse S."/>
            <person name="Gachenot M."/>
            <person name="Rodriguez F."/>
            <person name="Garrido J.L."/>
        </authorList>
    </citation>
    <scope>NUCLEOTIDE SEQUENCE [LARGE SCALE GENOMIC DNA]</scope>
    <source>
        <strain evidence="1 2">RCC1774</strain>
    </source>
</reference>
<dbReference type="AlphaFoldDB" id="A0A2W1JM52"/>
<keyword evidence="2" id="KW-1185">Reference proteome</keyword>
<accession>A0A2W1JM52</accession>
<evidence type="ECO:0000313" key="2">
    <source>
        <dbReference type="Proteomes" id="UP000248857"/>
    </source>
</evidence>
<organism evidence="1 2">
    <name type="scientific">Acaryochloris thomasi RCC1774</name>
    <dbReference type="NCBI Taxonomy" id="1764569"/>
    <lineage>
        <taxon>Bacteria</taxon>
        <taxon>Bacillati</taxon>
        <taxon>Cyanobacteriota</taxon>
        <taxon>Cyanophyceae</taxon>
        <taxon>Acaryochloridales</taxon>
        <taxon>Acaryochloridaceae</taxon>
        <taxon>Acaryochloris</taxon>
        <taxon>Acaryochloris thomasi</taxon>
    </lineage>
</organism>
<dbReference type="RefSeq" id="WP_110989097.1">
    <property type="nucleotide sequence ID" value="NZ_CAWNWM010000041.1"/>
</dbReference>
<gene>
    <name evidence="1" type="ORF">C1752_13896</name>
</gene>
<dbReference type="Proteomes" id="UP000248857">
    <property type="component" value="Unassembled WGS sequence"/>
</dbReference>
<dbReference type="EMBL" id="PQWO01000041">
    <property type="protein sequence ID" value="PZD70361.1"/>
    <property type="molecule type" value="Genomic_DNA"/>
</dbReference>
<protein>
    <submittedName>
        <fullName evidence="1">Uncharacterized protein</fullName>
    </submittedName>
</protein>